<comment type="caution">
    <text evidence="3">The sequence shown here is derived from an EMBL/GenBank/DDBJ whole genome shotgun (WGS) entry which is preliminary data.</text>
</comment>
<reference evidence="3" key="1">
    <citation type="journal article" date="2015" name="Nature">
        <title>Complex archaea that bridge the gap between prokaryotes and eukaryotes.</title>
        <authorList>
            <person name="Spang A."/>
            <person name="Saw J.H."/>
            <person name="Jorgensen S.L."/>
            <person name="Zaremba-Niedzwiedzka K."/>
            <person name="Martijn J."/>
            <person name="Lind A.E."/>
            <person name="van Eijk R."/>
            <person name="Schleper C."/>
            <person name="Guy L."/>
            <person name="Ettema T.J."/>
        </authorList>
    </citation>
    <scope>NUCLEOTIDE SEQUENCE</scope>
</reference>
<dbReference type="Pfam" id="PF17937">
    <property type="entry name" value="TetR_C_28"/>
    <property type="match status" value="1"/>
</dbReference>
<evidence type="ECO:0000313" key="3">
    <source>
        <dbReference type="EMBL" id="KKN87824.1"/>
    </source>
</evidence>
<sequence>MKRSRNASADILAAAREVTARHGAGKLTIDSVAREIGMSKGGVLYNFPSKQALLSALLQDLIEEHLVSMSEIDQAKPNATLRGHLHSLAASNNLKENLSMAILATAAENPELLDPLRNMIESDHQKATSQSTDPIGAHVILAALDGLRFQQLLCMPPYDTKTRDAIKGRLESMINDLR</sequence>
<dbReference type="PANTHER" id="PTHR30055:SF148">
    <property type="entry name" value="TETR-FAMILY TRANSCRIPTIONAL REGULATOR"/>
    <property type="match status" value="1"/>
</dbReference>
<name>A0A0F9U8B0_9ZZZZ</name>
<dbReference type="AlphaFoldDB" id="A0A0F9U8B0"/>
<dbReference type="GO" id="GO:0000976">
    <property type="term" value="F:transcription cis-regulatory region binding"/>
    <property type="evidence" value="ECO:0007669"/>
    <property type="project" value="TreeGrafter"/>
</dbReference>
<dbReference type="InterPro" id="IPR009057">
    <property type="entry name" value="Homeodomain-like_sf"/>
</dbReference>
<proteinExistence type="predicted"/>
<dbReference type="GO" id="GO:0003700">
    <property type="term" value="F:DNA-binding transcription factor activity"/>
    <property type="evidence" value="ECO:0007669"/>
    <property type="project" value="TreeGrafter"/>
</dbReference>
<dbReference type="PANTHER" id="PTHR30055">
    <property type="entry name" value="HTH-TYPE TRANSCRIPTIONAL REGULATOR RUTR"/>
    <property type="match status" value="1"/>
</dbReference>
<keyword evidence="1" id="KW-0238">DNA-binding</keyword>
<dbReference type="InterPro" id="IPR050109">
    <property type="entry name" value="HTH-type_TetR-like_transc_reg"/>
</dbReference>
<evidence type="ECO:0000259" key="2">
    <source>
        <dbReference type="PROSITE" id="PS50977"/>
    </source>
</evidence>
<organism evidence="3">
    <name type="scientific">marine sediment metagenome</name>
    <dbReference type="NCBI Taxonomy" id="412755"/>
    <lineage>
        <taxon>unclassified sequences</taxon>
        <taxon>metagenomes</taxon>
        <taxon>ecological metagenomes</taxon>
    </lineage>
</organism>
<evidence type="ECO:0000256" key="1">
    <source>
        <dbReference type="ARBA" id="ARBA00023125"/>
    </source>
</evidence>
<dbReference type="Pfam" id="PF00440">
    <property type="entry name" value="TetR_N"/>
    <property type="match status" value="1"/>
</dbReference>
<dbReference type="PRINTS" id="PR00455">
    <property type="entry name" value="HTHTETR"/>
</dbReference>
<gene>
    <name evidence="3" type="ORF">LCGC14_0255160</name>
</gene>
<feature type="domain" description="HTH tetR-type" evidence="2">
    <location>
        <begin position="5"/>
        <end position="65"/>
    </location>
</feature>
<protein>
    <recommendedName>
        <fullName evidence="2">HTH tetR-type domain-containing protein</fullName>
    </recommendedName>
</protein>
<dbReference type="EMBL" id="LAZR01000134">
    <property type="protein sequence ID" value="KKN87824.1"/>
    <property type="molecule type" value="Genomic_DNA"/>
</dbReference>
<dbReference type="PROSITE" id="PS50977">
    <property type="entry name" value="HTH_TETR_2"/>
    <property type="match status" value="1"/>
</dbReference>
<dbReference type="InterPro" id="IPR041479">
    <property type="entry name" value="TetR_CgmR_C"/>
</dbReference>
<dbReference type="Gene3D" id="1.10.357.10">
    <property type="entry name" value="Tetracycline Repressor, domain 2"/>
    <property type="match status" value="1"/>
</dbReference>
<dbReference type="SUPFAM" id="SSF46689">
    <property type="entry name" value="Homeodomain-like"/>
    <property type="match status" value="1"/>
</dbReference>
<dbReference type="InterPro" id="IPR001647">
    <property type="entry name" value="HTH_TetR"/>
</dbReference>
<accession>A0A0F9U8B0</accession>